<evidence type="ECO:0000313" key="1">
    <source>
        <dbReference type="EMBL" id="EFG95951.1"/>
    </source>
</evidence>
<accession>D5RB38</accession>
<evidence type="ECO:0008006" key="3">
    <source>
        <dbReference type="Google" id="ProtNLM"/>
    </source>
</evidence>
<dbReference type="PANTHER" id="PTHR34216:SF3">
    <property type="entry name" value="POLY-BETA-1,6-N-ACETYL-D-GLUCOSAMINE N-DEACETYLASE"/>
    <property type="match status" value="1"/>
</dbReference>
<dbReference type="Proteomes" id="UP000003643">
    <property type="component" value="Unassembled WGS sequence"/>
</dbReference>
<dbReference type="PANTHER" id="PTHR34216">
    <property type="match status" value="1"/>
</dbReference>
<proteinExistence type="predicted"/>
<evidence type="ECO:0000313" key="2">
    <source>
        <dbReference type="Proteomes" id="UP000003643"/>
    </source>
</evidence>
<dbReference type="InterPro" id="IPR051398">
    <property type="entry name" value="Polysacch_Deacetylase"/>
</dbReference>
<comment type="caution">
    <text evidence="1">The sequence shown here is derived from an EMBL/GenBank/DDBJ whole genome shotgun (WGS) entry which is preliminary data.</text>
</comment>
<organism evidence="1 2">
    <name type="scientific">Fusobacterium nucleatum subsp. nucleatum (strain ATCC 23726 / VPI 4351)</name>
    <dbReference type="NCBI Taxonomy" id="525283"/>
    <lineage>
        <taxon>Bacteria</taxon>
        <taxon>Fusobacteriati</taxon>
        <taxon>Fusobacteriota</taxon>
        <taxon>Fusobacteriia</taxon>
        <taxon>Fusobacteriales</taxon>
        <taxon>Fusobacteriaceae</taxon>
        <taxon>Fusobacterium</taxon>
    </lineage>
</organism>
<feature type="non-terminal residue" evidence="1">
    <location>
        <position position="67"/>
    </location>
</feature>
<gene>
    <name evidence="1" type="ORF">HMPREF0397_0423</name>
</gene>
<dbReference type="EMBL" id="ADVK01000015">
    <property type="protein sequence ID" value="EFG95951.1"/>
    <property type="molecule type" value="Genomic_DNA"/>
</dbReference>
<protein>
    <recommendedName>
        <fullName evidence="3">Polysaccharide deacetylase</fullName>
    </recommendedName>
</protein>
<sequence length="67" mass="8325">MIKIFEYFFKKEIPVLMYHRLINNKDEIGKNTIYLNVDEFEKQLKYLKDNNYITITFKDLYKIPKKE</sequence>
<dbReference type="Gene3D" id="3.20.20.370">
    <property type="entry name" value="Glycoside hydrolase/deacetylase"/>
    <property type="match status" value="1"/>
</dbReference>
<reference evidence="1 2" key="1">
    <citation type="submission" date="2010-04" db="EMBL/GenBank/DDBJ databases">
        <authorList>
            <person name="Qin X."/>
            <person name="Bachman B."/>
            <person name="Battles P."/>
            <person name="Bell A."/>
            <person name="Bess C."/>
            <person name="Bickham C."/>
            <person name="Chaboub L."/>
            <person name="Chen D."/>
            <person name="Coyle M."/>
            <person name="Deiros D.R."/>
            <person name="Dinh H."/>
            <person name="Forbes L."/>
            <person name="Fowler G."/>
            <person name="Francisco L."/>
            <person name="Fu Q."/>
            <person name="Gubbala S."/>
            <person name="Hale W."/>
            <person name="Han Y."/>
            <person name="Hemphill L."/>
            <person name="Highlander S.K."/>
            <person name="Hirani K."/>
            <person name="Hogues M."/>
            <person name="Jackson L."/>
            <person name="Jakkamsetti A."/>
            <person name="Javaid M."/>
            <person name="Jiang H."/>
            <person name="Korchina V."/>
            <person name="Kovar C."/>
            <person name="Lara F."/>
            <person name="Lee S."/>
            <person name="Mata R."/>
            <person name="Mathew T."/>
            <person name="Moen C."/>
            <person name="Morales K."/>
            <person name="Munidasa M."/>
            <person name="Nazareth L."/>
            <person name="Ngo R."/>
            <person name="Nguyen L."/>
            <person name="Okwuonu G."/>
            <person name="Ongeri F."/>
            <person name="Patil S."/>
            <person name="Petrosino J."/>
            <person name="Pham C."/>
            <person name="Pham P."/>
            <person name="Pu L.-L."/>
            <person name="Puazo M."/>
            <person name="Raj R."/>
            <person name="Reid J."/>
            <person name="Rouhana J."/>
            <person name="Saada N."/>
            <person name="Shang Y."/>
            <person name="Simmons D."/>
            <person name="Thornton R."/>
            <person name="Warren J."/>
            <person name="Weissenberger G."/>
            <person name="Zhang J."/>
            <person name="Zhang L."/>
            <person name="Zhou C."/>
            <person name="Zhu D."/>
            <person name="Muzny D."/>
            <person name="Worley K."/>
            <person name="Gibbs R."/>
        </authorList>
    </citation>
    <scope>NUCLEOTIDE SEQUENCE [LARGE SCALE GENOMIC DNA]</scope>
    <source>
        <strain evidence="2">ATCC 23726 / VPI 4351</strain>
    </source>
</reference>
<name>D5RB38_FUSN2</name>
<dbReference type="AlphaFoldDB" id="D5RB38"/>